<evidence type="ECO:0000313" key="3">
    <source>
        <dbReference type="Proteomes" id="UP001281656"/>
    </source>
</evidence>
<dbReference type="Pfam" id="PF13302">
    <property type="entry name" value="Acetyltransf_3"/>
    <property type="match status" value="1"/>
</dbReference>
<proteinExistence type="predicted"/>
<dbReference type="EMBL" id="JARUJP010000001">
    <property type="protein sequence ID" value="MDW8799795.1"/>
    <property type="molecule type" value="Genomic_DNA"/>
</dbReference>
<sequence>MYIGKKVRLREYRKEDIPLRVTYINDPEIIKSLTPDIPYPMTLHEEEKWFQSVTALNDTYKFAIETLNDSKFIGGCSINSVDWKNSVATVGIFIGNRQYRGKGYGTDAMRVLTDFVFMQMNINKIRLIVYSYNESAIRCYEKCGYKVEGVLKQEIYKDGKYYDKISMGLLKAEYLSLKTTAYIHRSLNKDAIV</sequence>
<dbReference type="InterPro" id="IPR000182">
    <property type="entry name" value="GNAT_dom"/>
</dbReference>
<evidence type="ECO:0000259" key="1">
    <source>
        <dbReference type="PROSITE" id="PS51186"/>
    </source>
</evidence>
<reference evidence="2 3" key="1">
    <citation type="submission" date="2023-04" db="EMBL/GenBank/DDBJ databases">
        <title>Clostridium tannerae sp. nov., isolated from the fecal material of an alpaca.</title>
        <authorList>
            <person name="Miller S."/>
            <person name="Hendry M."/>
            <person name="King J."/>
            <person name="Sankaranarayanan K."/>
            <person name="Lawson P.A."/>
        </authorList>
    </citation>
    <scope>NUCLEOTIDE SEQUENCE [LARGE SCALE GENOMIC DNA]</scope>
    <source>
        <strain evidence="2 3">A1-XYC3</strain>
    </source>
</reference>
<dbReference type="RefSeq" id="WP_261670928.1">
    <property type="nucleotide sequence ID" value="NZ_JARUJP010000001.1"/>
</dbReference>
<dbReference type="Gene3D" id="3.40.630.30">
    <property type="match status" value="1"/>
</dbReference>
<protein>
    <submittedName>
        <fullName evidence="2">GNAT family protein</fullName>
        <ecNumber evidence="2">2.-.-.-</ecNumber>
    </submittedName>
</protein>
<dbReference type="PANTHER" id="PTHR43415">
    <property type="entry name" value="SPERMIDINE N(1)-ACETYLTRANSFERASE"/>
    <property type="match status" value="1"/>
</dbReference>
<dbReference type="GO" id="GO:0016740">
    <property type="term" value="F:transferase activity"/>
    <property type="evidence" value="ECO:0007669"/>
    <property type="project" value="UniProtKB-KW"/>
</dbReference>
<organism evidence="2 3">
    <name type="scientific">Clostridium tanneri</name>
    <dbReference type="NCBI Taxonomy" id="3037988"/>
    <lineage>
        <taxon>Bacteria</taxon>
        <taxon>Bacillati</taxon>
        <taxon>Bacillota</taxon>
        <taxon>Clostridia</taxon>
        <taxon>Eubacteriales</taxon>
        <taxon>Clostridiaceae</taxon>
        <taxon>Clostridium</taxon>
    </lineage>
</organism>
<gene>
    <name evidence="2" type="ORF">P8V03_01330</name>
</gene>
<evidence type="ECO:0000313" key="2">
    <source>
        <dbReference type="EMBL" id="MDW8799795.1"/>
    </source>
</evidence>
<dbReference type="CDD" id="cd04301">
    <property type="entry name" value="NAT_SF"/>
    <property type="match status" value="1"/>
</dbReference>
<dbReference type="PROSITE" id="PS51186">
    <property type="entry name" value="GNAT"/>
    <property type="match status" value="1"/>
</dbReference>
<comment type="caution">
    <text evidence="2">The sequence shown here is derived from an EMBL/GenBank/DDBJ whole genome shotgun (WGS) entry which is preliminary data.</text>
</comment>
<name>A0ABU4JNV9_9CLOT</name>
<dbReference type="Proteomes" id="UP001281656">
    <property type="component" value="Unassembled WGS sequence"/>
</dbReference>
<dbReference type="EC" id="2.-.-.-" evidence="2"/>
<dbReference type="PANTHER" id="PTHR43415:SF3">
    <property type="entry name" value="GNAT-FAMILY ACETYLTRANSFERASE"/>
    <property type="match status" value="1"/>
</dbReference>
<dbReference type="SUPFAM" id="SSF55729">
    <property type="entry name" value="Acyl-CoA N-acyltransferases (Nat)"/>
    <property type="match status" value="1"/>
</dbReference>
<feature type="domain" description="N-acetyltransferase" evidence="1">
    <location>
        <begin position="7"/>
        <end position="168"/>
    </location>
</feature>
<dbReference type="InterPro" id="IPR016181">
    <property type="entry name" value="Acyl_CoA_acyltransferase"/>
</dbReference>
<keyword evidence="3" id="KW-1185">Reference proteome</keyword>
<keyword evidence="2" id="KW-0808">Transferase</keyword>
<accession>A0ABU4JNV9</accession>